<gene>
    <name evidence="1" type="ORF">LCGC14_2320050</name>
</gene>
<name>A0A0F9EVK4_9ZZZZ</name>
<sequence>MTTPFPLPPDVLPAAQQPFWAILDIALEFRFDYGLISCLTDTPAHLYLNGTLEPPSFTPQHRTRRGVLYETIPLWRNSGGVWVEQHEAGDSVTHTFTLGGWPEGISVWYYFDGYKEGHLTMSSSVLFGSVRPPLNFTPALNLSAAASLWNPLFKSPGTAPPVVATLTLA</sequence>
<organism evidence="1">
    <name type="scientific">marine sediment metagenome</name>
    <dbReference type="NCBI Taxonomy" id="412755"/>
    <lineage>
        <taxon>unclassified sequences</taxon>
        <taxon>metagenomes</taxon>
        <taxon>ecological metagenomes</taxon>
    </lineage>
</organism>
<dbReference type="AlphaFoldDB" id="A0A0F9EVK4"/>
<comment type="caution">
    <text evidence="1">The sequence shown here is derived from an EMBL/GenBank/DDBJ whole genome shotgun (WGS) entry which is preliminary data.</text>
</comment>
<accession>A0A0F9EVK4</accession>
<proteinExistence type="predicted"/>
<protein>
    <submittedName>
        <fullName evidence="1">Uncharacterized protein</fullName>
    </submittedName>
</protein>
<evidence type="ECO:0000313" key="1">
    <source>
        <dbReference type="EMBL" id="KKL48985.1"/>
    </source>
</evidence>
<dbReference type="EMBL" id="LAZR01033126">
    <property type="protein sequence ID" value="KKL48985.1"/>
    <property type="molecule type" value="Genomic_DNA"/>
</dbReference>
<reference evidence="1" key="1">
    <citation type="journal article" date="2015" name="Nature">
        <title>Complex archaea that bridge the gap between prokaryotes and eukaryotes.</title>
        <authorList>
            <person name="Spang A."/>
            <person name="Saw J.H."/>
            <person name="Jorgensen S.L."/>
            <person name="Zaremba-Niedzwiedzka K."/>
            <person name="Martijn J."/>
            <person name="Lind A.E."/>
            <person name="van Eijk R."/>
            <person name="Schleper C."/>
            <person name="Guy L."/>
            <person name="Ettema T.J."/>
        </authorList>
    </citation>
    <scope>NUCLEOTIDE SEQUENCE</scope>
</reference>